<dbReference type="PANTHER" id="PTHR43373:SF1">
    <property type="entry name" value="NA(+)_H(+) ANTIPORTER SUBUNIT A"/>
    <property type="match status" value="1"/>
</dbReference>
<feature type="transmembrane region" description="Helical" evidence="10">
    <location>
        <begin position="404"/>
        <end position="425"/>
    </location>
</feature>
<feature type="transmembrane region" description="Helical" evidence="10">
    <location>
        <begin position="295"/>
        <end position="314"/>
    </location>
</feature>
<evidence type="ECO:0000256" key="6">
    <source>
        <dbReference type="ARBA" id="ARBA00022989"/>
    </source>
</evidence>
<feature type="transmembrane region" description="Helical" evidence="10">
    <location>
        <begin position="80"/>
        <end position="97"/>
    </location>
</feature>
<evidence type="ECO:0000259" key="13">
    <source>
        <dbReference type="Pfam" id="PF04039"/>
    </source>
</evidence>
<evidence type="ECO:0000256" key="4">
    <source>
        <dbReference type="ARBA" id="ARBA00022475"/>
    </source>
</evidence>
<feature type="transmembrane region" description="Helical" evidence="10">
    <location>
        <begin position="197"/>
        <end position="215"/>
    </location>
</feature>
<dbReference type="Pfam" id="PF13244">
    <property type="entry name" value="MbhD"/>
    <property type="match status" value="1"/>
</dbReference>
<dbReference type="InterPro" id="IPR007182">
    <property type="entry name" value="MnhB"/>
</dbReference>
<organism evidence="16 17">
    <name type="scientific">Quadrisphaera setariae</name>
    <dbReference type="NCBI Taxonomy" id="2593304"/>
    <lineage>
        <taxon>Bacteria</taxon>
        <taxon>Bacillati</taxon>
        <taxon>Actinomycetota</taxon>
        <taxon>Actinomycetes</taxon>
        <taxon>Kineosporiales</taxon>
        <taxon>Kineosporiaceae</taxon>
        <taxon>Quadrisphaera</taxon>
    </lineage>
</organism>
<feature type="transmembrane region" description="Helical" evidence="10">
    <location>
        <begin position="31"/>
        <end position="51"/>
    </location>
</feature>
<feature type="transmembrane region" description="Helical" evidence="10">
    <location>
        <begin position="320"/>
        <end position="344"/>
    </location>
</feature>
<feature type="domain" description="NADH-Ubiquinone oxidoreductase (complex I) chain 5 N-terminal" evidence="12">
    <location>
        <begin position="63"/>
        <end position="104"/>
    </location>
</feature>
<dbReference type="RefSeq" id="WP_147926376.1">
    <property type="nucleotide sequence ID" value="NZ_VKAC01000006.1"/>
</dbReference>
<evidence type="ECO:0000256" key="7">
    <source>
        <dbReference type="ARBA" id="ARBA00023065"/>
    </source>
</evidence>
<evidence type="ECO:0000256" key="2">
    <source>
        <dbReference type="ARBA" id="ARBA00022448"/>
    </source>
</evidence>
<comment type="subcellular location">
    <subcellularLocation>
        <location evidence="1">Cell membrane</location>
        <topology evidence="1">Multi-pass membrane protein</topology>
    </subcellularLocation>
    <subcellularLocation>
        <location evidence="9">Membrane</location>
        <topology evidence="9">Multi-pass membrane protein</topology>
    </subcellularLocation>
</comment>
<feature type="transmembrane region" description="Helical" evidence="10">
    <location>
        <begin position="365"/>
        <end position="384"/>
    </location>
</feature>
<dbReference type="Pfam" id="PF00361">
    <property type="entry name" value="Proton_antipo_M"/>
    <property type="match status" value="1"/>
</dbReference>
<feature type="transmembrane region" description="Helical" evidence="10">
    <location>
        <begin position="109"/>
        <end position="126"/>
    </location>
</feature>
<feature type="transmembrane region" description="Helical" evidence="10">
    <location>
        <begin position="673"/>
        <end position="695"/>
    </location>
</feature>
<proteinExistence type="predicted"/>
<feature type="domain" description="NADH:quinone oxidoreductase/Mrp antiporter transmembrane" evidence="11">
    <location>
        <begin position="126"/>
        <end position="399"/>
    </location>
</feature>
<dbReference type="GO" id="GO:0005886">
    <property type="term" value="C:plasma membrane"/>
    <property type="evidence" value="ECO:0007669"/>
    <property type="project" value="UniProtKB-SubCell"/>
</dbReference>
<dbReference type="EMBL" id="VKAC01000006">
    <property type="protein sequence ID" value="TXR55941.1"/>
    <property type="molecule type" value="Genomic_DNA"/>
</dbReference>
<feature type="transmembrane region" description="Helical" evidence="10">
    <location>
        <begin position="561"/>
        <end position="583"/>
    </location>
</feature>
<dbReference type="PANTHER" id="PTHR43373">
    <property type="entry name" value="NA(+)/H(+) ANTIPORTER SUBUNIT"/>
    <property type="match status" value="1"/>
</dbReference>
<accession>A0A5C8ZFK2</accession>
<dbReference type="InterPro" id="IPR001516">
    <property type="entry name" value="Proton_antipo_N"/>
</dbReference>
<feature type="transmembrane region" description="Helical" evidence="10">
    <location>
        <begin position="735"/>
        <end position="755"/>
    </location>
</feature>
<feature type="transmembrane region" description="Helical" evidence="10">
    <location>
        <begin position="488"/>
        <end position="513"/>
    </location>
</feature>
<dbReference type="PRINTS" id="PR01434">
    <property type="entry name" value="NADHDHGNASE5"/>
</dbReference>
<feature type="domain" description="Na+/H+ antiporter MnhB subunit-related protein" evidence="13">
    <location>
        <begin position="773"/>
        <end position="893"/>
    </location>
</feature>
<evidence type="ECO:0000256" key="3">
    <source>
        <dbReference type="ARBA" id="ARBA00022449"/>
    </source>
</evidence>
<feature type="transmembrane region" description="Helical" evidence="10">
    <location>
        <begin position="869"/>
        <end position="897"/>
    </location>
</feature>
<dbReference type="InterPro" id="IPR025383">
    <property type="entry name" value="MrpA_C/MbhD"/>
</dbReference>
<feature type="transmembrane region" description="Helical" evidence="10">
    <location>
        <begin position="776"/>
        <end position="796"/>
    </location>
</feature>
<feature type="transmembrane region" description="Helical" evidence="10">
    <location>
        <begin position="227"/>
        <end position="256"/>
    </location>
</feature>
<feature type="transmembrane region" description="Helical" evidence="10">
    <location>
        <begin position="589"/>
        <end position="608"/>
    </location>
</feature>
<sequence>MIMGVALGLLAALAASTPLLARGLGRSTGFVLAAGFLLAAGLLVSAAPAVLDGRPLEASVAWIPSLGVDAALRLDGLSLVFALVALVVGALVMAYCARYLSDEKARGPVLPLLAVFAAAMVGLVLADDLVLLYLFWELTTLCSFALLSTAGAKAVAPGRRALVITIAGGLALLVAVVLLALAGGTTRISVLLADPDAVLSSPCAWPVAACVLFAAMTKSAQLPVQFWLPGAMVAMTPVSAYLHAATMVKAGIYLLVRASTLYAEQTPWQVALVAVGMATALVGAVVALREHDLKAILAHSTVSQLGLLVAAIGVGTPTALGAALLHTTAHAMFKATLFMLVGIIDEETGSRDIRDLSGLRRAMPWTAAATALAALSMAGVPPTLGFVSKEYLYQGFVTAPGPAWVAPLAAGCAVAASALTFAYSMRIVWGAFGGPDHPELYEPAKSFLAPAATAAAAGLLLGPAVSLFDPLVDAATTAVLPGAAPPRIYFWHGLSTEVVLSAVTVALGSVLFWKRDAVDAVLVRLRLPDAGAVFDAGHARLLALGGRVGAETRSGSLAGHLARPLAVVAVLGVVGAGVLGGSLPERTATAVPGELVVLALLVVVLAAAAVTSSAVVLVALVGLVGLVVAVRIVLVGAADVALTLLLVEVLTAVVVVLALRGRPLRLPRPGGRGALPAAALAVGTGTAAGLATWALTGRRELSPTGAFLLEESEALTGGTNVVNTVLVDFRGLDTLLESVVVGVVALGLGVLAAPARGGRGASAGAAGDPPDVVLRLAARALAPVMVVLSVFLLWRGHDQPGGGFIGGLVAGAAVVVVHLAGARSARARSAARLTDPVLLAGVGALVALGTGLLPLLWGGALMEPFAVPGLYAVGVSSALVFDVGVYALVVSLVAACVRSLGTVPVTAAVDAVTDRSAARGGAGA</sequence>
<keyword evidence="6 10" id="KW-1133">Transmembrane helix</keyword>
<gene>
    <name evidence="16" type="ORF">FMM08_10700</name>
</gene>
<feature type="transmembrane region" description="Helical" evidence="10">
    <location>
        <begin position="268"/>
        <end position="288"/>
    </location>
</feature>
<keyword evidence="17" id="KW-1185">Reference proteome</keyword>
<reference evidence="16 17" key="1">
    <citation type="submission" date="2019-07" db="EMBL/GenBank/DDBJ databases">
        <title>Quadrisphaera sp. strain DD2A genome sequencing and assembly.</title>
        <authorList>
            <person name="Kim I."/>
        </authorList>
    </citation>
    <scope>NUCLEOTIDE SEQUENCE [LARGE SCALE GENOMIC DNA]</scope>
    <source>
        <strain evidence="16 17">DD2A</strain>
    </source>
</reference>
<comment type="caution">
    <text evidence="16">The sequence shown here is derived from an EMBL/GenBank/DDBJ whole genome shotgun (WGS) entry which is preliminary data.</text>
</comment>
<feature type="transmembrane region" description="Helical" evidence="10">
    <location>
        <begin position="640"/>
        <end position="661"/>
    </location>
</feature>
<feature type="transmembrane region" description="Helical" evidence="10">
    <location>
        <begin position="132"/>
        <end position="150"/>
    </location>
</feature>
<dbReference type="Pfam" id="PF04039">
    <property type="entry name" value="MnhB"/>
    <property type="match status" value="1"/>
</dbReference>
<feature type="transmembrane region" description="Helical" evidence="10">
    <location>
        <begin position="446"/>
        <end position="468"/>
    </location>
</feature>
<keyword evidence="2" id="KW-0813">Transport</keyword>
<evidence type="ECO:0000256" key="5">
    <source>
        <dbReference type="ARBA" id="ARBA00022692"/>
    </source>
</evidence>
<evidence type="ECO:0000259" key="14">
    <source>
        <dbReference type="Pfam" id="PF13244"/>
    </source>
</evidence>
<keyword evidence="8 10" id="KW-0472">Membrane</keyword>
<protein>
    <submittedName>
        <fullName evidence="16">NADH-quinone oxidoreductase subunit L</fullName>
    </submittedName>
</protein>
<dbReference type="InterPro" id="IPR046806">
    <property type="entry name" value="MrpA_C/MbhE"/>
</dbReference>
<evidence type="ECO:0000256" key="10">
    <source>
        <dbReference type="SAM" id="Phobius"/>
    </source>
</evidence>
<evidence type="ECO:0000256" key="8">
    <source>
        <dbReference type="ARBA" id="ARBA00023136"/>
    </source>
</evidence>
<dbReference type="AlphaFoldDB" id="A0A5C8ZFK2"/>
<evidence type="ECO:0000259" key="11">
    <source>
        <dbReference type="Pfam" id="PF00361"/>
    </source>
</evidence>
<feature type="transmembrane region" description="Helical" evidence="10">
    <location>
        <begin position="162"/>
        <end position="185"/>
    </location>
</feature>
<keyword evidence="5 9" id="KW-0812">Transmembrane</keyword>
<evidence type="ECO:0000256" key="1">
    <source>
        <dbReference type="ARBA" id="ARBA00004651"/>
    </source>
</evidence>
<dbReference type="Pfam" id="PF00662">
    <property type="entry name" value="Proton_antipo_N"/>
    <property type="match status" value="1"/>
</dbReference>
<evidence type="ECO:0000256" key="9">
    <source>
        <dbReference type="RuleBase" id="RU000320"/>
    </source>
</evidence>
<keyword evidence="4" id="KW-1003">Cell membrane</keyword>
<keyword evidence="3" id="KW-0050">Antiport</keyword>
<dbReference type="InterPro" id="IPR050616">
    <property type="entry name" value="CPA3_Na-H_Antiporter_A"/>
</dbReference>
<dbReference type="Pfam" id="PF20501">
    <property type="entry name" value="MbhE"/>
    <property type="match status" value="1"/>
</dbReference>
<evidence type="ECO:0000259" key="12">
    <source>
        <dbReference type="Pfam" id="PF00662"/>
    </source>
</evidence>
<evidence type="ECO:0000259" key="15">
    <source>
        <dbReference type="Pfam" id="PF20501"/>
    </source>
</evidence>
<dbReference type="OrthoDB" id="9811798at2"/>
<evidence type="ECO:0000313" key="16">
    <source>
        <dbReference type="EMBL" id="TXR55941.1"/>
    </source>
</evidence>
<feature type="domain" description="MrpA C-terminal/MbhD" evidence="14">
    <location>
        <begin position="600"/>
        <end position="661"/>
    </location>
</feature>
<feature type="transmembrane region" description="Helical" evidence="10">
    <location>
        <begin position="802"/>
        <end position="825"/>
    </location>
</feature>
<dbReference type="InterPro" id="IPR001750">
    <property type="entry name" value="ND/Mrp_TM"/>
</dbReference>
<feature type="transmembrane region" description="Helical" evidence="10">
    <location>
        <begin position="615"/>
        <end position="634"/>
    </location>
</feature>
<feature type="transmembrane region" description="Helical" evidence="10">
    <location>
        <begin position="837"/>
        <end position="857"/>
    </location>
</feature>
<keyword evidence="7" id="KW-0406">Ion transport</keyword>
<evidence type="ECO:0000313" key="17">
    <source>
        <dbReference type="Proteomes" id="UP000321234"/>
    </source>
</evidence>
<dbReference type="Proteomes" id="UP000321234">
    <property type="component" value="Unassembled WGS sequence"/>
</dbReference>
<name>A0A5C8ZFK2_9ACTN</name>
<feature type="domain" description="MrpA C-terminal/MbhE" evidence="15">
    <location>
        <begin position="679"/>
        <end position="748"/>
    </location>
</feature>